<evidence type="ECO:0000313" key="1">
    <source>
        <dbReference type="EMBL" id="ROH99612.1"/>
    </source>
</evidence>
<organism evidence="1 3">
    <name type="scientific">Chryseobacterium daecheongense</name>
    <dbReference type="NCBI Taxonomy" id="192389"/>
    <lineage>
        <taxon>Bacteria</taxon>
        <taxon>Pseudomonadati</taxon>
        <taxon>Bacteroidota</taxon>
        <taxon>Flavobacteriia</taxon>
        <taxon>Flavobacteriales</taxon>
        <taxon>Weeksellaceae</taxon>
        <taxon>Chryseobacterium group</taxon>
        <taxon>Chryseobacterium</taxon>
    </lineage>
</organism>
<comment type="caution">
    <text evidence="1">The sequence shown here is derived from an EMBL/GenBank/DDBJ whole genome shotgun (WGS) entry which is preliminary data.</text>
</comment>
<evidence type="ECO:0000313" key="2">
    <source>
        <dbReference type="EMBL" id="TDX95477.1"/>
    </source>
</evidence>
<dbReference type="Proteomes" id="UP000295709">
    <property type="component" value="Unassembled WGS sequence"/>
</dbReference>
<evidence type="ECO:0000313" key="3">
    <source>
        <dbReference type="Proteomes" id="UP000269375"/>
    </source>
</evidence>
<gene>
    <name evidence="2" type="ORF">BCF50_1256</name>
    <name evidence="1" type="ORF">EGI05_01595</name>
</gene>
<dbReference type="EMBL" id="SOQW01000001">
    <property type="protein sequence ID" value="TDX95477.1"/>
    <property type="molecule type" value="Genomic_DNA"/>
</dbReference>
<accession>A0A3N0W3L8</accession>
<protein>
    <submittedName>
        <fullName evidence="1">Uncharacterized protein</fullName>
    </submittedName>
</protein>
<reference evidence="1 3" key="1">
    <citation type="submission" date="2018-11" db="EMBL/GenBank/DDBJ databases">
        <title>Proposal to divide the Flavobacteriaceae and reorganize its genera based on Amino Acid Identity values calculated from whole genome sequences.</title>
        <authorList>
            <person name="Nicholson A.C."/>
            <person name="Gulvik C.A."/>
            <person name="Whitney A.M."/>
            <person name="Humrighouse B.W."/>
            <person name="Bell M."/>
            <person name="Holmes B."/>
            <person name="Steigerwalt A."/>
            <person name="Villarma A."/>
            <person name="Sheth M."/>
            <person name="Batra D."/>
            <person name="Pryor J."/>
            <person name="Bernardet J.-F."/>
            <person name="Hugo C."/>
            <person name="Kampfer P."/>
            <person name="Newman J."/>
            <person name="Mcquiston J.R."/>
        </authorList>
    </citation>
    <scope>NUCLEOTIDE SEQUENCE [LARGE SCALE GENOMIC DNA]</scope>
    <source>
        <strain evidence="1 3">DSM 15235</strain>
    </source>
</reference>
<dbReference type="RefSeq" id="WP_123261324.1">
    <property type="nucleotide sequence ID" value="NZ_RJTX01000001.1"/>
</dbReference>
<proteinExistence type="predicted"/>
<reference evidence="2 4" key="2">
    <citation type="submission" date="2019-03" db="EMBL/GenBank/DDBJ databases">
        <title>Genomic Encyclopedia of Archaeal and Bacterial Type Strains, Phase II (KMG-II): from individual species to whole genera.</title>
        <authorList>
            <person name="Goeker M."/>
        </authorList>
    </citation>
    <scope>NUCLEOTIDE SEQUENCE [LARGE SCALE GENOMIC DNA]</scope>
    <source>
        <strain evidence="2 4">DSM 15235</strain>
    </source>
</reference>
<dbReference type="EMBL" id="RJTX01000001">
    <property type="protein sequence ID" value="ROH99612.1"/>
    <property type="molecule type" value="Genomic_DNA"/>
</dbReference>
<keyword evidence="4" id="KW-1185">Reference proteome</keyword>
<dbReference type="OrthoDB" id="881402at2"/>
<sequence length="142" mass="16593">MPIVRCSAQKNKTIEEFYREFIPKPGDRFGDGGTPMLKVLEILNRIFKETDIYGLTSHTTLLLLSKDDNELEWFVAINGFENRFCIEYIIPKKDSPWENATIKGQTTSLDLFEEMIIISMYKSEGWIDNIELKKMYDKKKAI</sequence>
<dbReference type="AlphaFoldDB" id="A0A3N0W3L8"/>
<dbReference type="Proteomes" id="UP000269375">
    <property type="component" value="Unassembled WGS sequence"/>
</dbReference>
<evidence type="ECO:0000313" key="4">
    <source>
        <dbReference type="Proteomes" id="UP000295709"/>
    </source>
</evidence>
<name>A0A3N0W3L8_9FLAO</name>